<evidence type="ECO:0000313" key="1">
    <source>
        <dbReference type="EMBL" id="SFB10355.1"/>
    </source>
</evidence>
<sequence>MFDTKIILKAMASACGIKQKEYINEYNERTGANYSSSTLKVKINNGTLRVHEFQVLCDILGCYSCIVNKDNTDNKYSEFFTSREFIENELEKNGISREVLRKEYENRTGKKSSQTGFAQKIRDQTFSVSQFQIICDIFGYALKVISRENGYDFTTYAKPIETIVIGENSNE</sequence>
<dbReference type="RefSeq" id="WP_074816730.1">
    <property type="nucleotide sequence ID" value="NZ_FOJX01000011.1"/>
</dbReference>
<proteinExistence type="predicted"/>
<gene>
    <name evidence="1" type="ORF">SAMN05216587_11160</name>
</gene>
<evidence type="ECO:0000313" key="2">
    <source>
        <dbReference type="Proteomes" id="UP000183843"/>
    </source>
</evidence>
<dbReference type="AlphaFoldDB" id="A0A1I0YAD1"/>
<reference evidence="1 2" key="1">
    <citation type="submission" date="2016-10" db="EMBL/GenBank/DDBJ databases">
        <authorList>
            <person name="de Groot N.N."/>
        </authorList>
    </citation>
    <scope>NUCLEOTIDE SEQUENCE [LARGE SCALE GENOMIC DNA]</scope>
    <source>
        <strain evidence="1 2">L14</strain>
    </source>
</reference>
<name>A0A1I0YAD1_SELRU</name>
<protein>
    <recommendedName>
        <fullName evidence="3">Cro/C1-type HTH DNA-binding domain-containing protein</fullName>
    </recommendedName>
</protein>
<organism evidence="1 2">
    <name type="scientific">Selenomonas ruminantium</name>
    <dbReference type="NCBI Taxonomy" id="971"/>
    <lineage>
        <taxon>Bacteria</taxon>
        <taxon>Bacillati</taxon>
        <taxon>Bacillota</taxon>
        <taxon>Negativicutes</taxon>
        <taxon>Selenomonadales</taxon>
        <taxon>Selenomonadaceae</taxon>
        <taxon>Selenomonas</taxon>
    </lineage>
</organism>
<evidence type="ECO:0008006" key="3">
    <source>
        <dbReference type="Google" id="ProtNLM"/>
    </source>
</evidence>
<dbReference type="Proteomes" id="UP000183843">
    <property type="component" value="Unassembled WGS sequence"/>
</dbReference>
<dbReference type="EMBL" id="FOJX01000011">
    <property type="protein sequence ID" value="SFB10355.1"/>
    <property type="molecule type" value="Genomic_DNA"/>
</dbReference>
<accession>A0A1I0YAD1</accession>